<keyword evidence="2" id="KW-0472">Membrane</keyword>
<dbReference type="Pfam" id="PF13402">
    <property type="entry name" value="Peptidase_M60"/>
    <property type="match status" value="1"/>
</dbReference>
<evidence type="ECO:0000313" key="6">
    <source>
        <dbReference type="Proteomes" id="UP001529421"/>
    </source>
</evidence>
<sequence length="1404" mass="144579">MAYSKITPVVLGTLLAASLAPASVGAADASHAGQPTDGLSLETVGPSGTETLDVVGPQPSDASSNSETAGAQGRAASEEEHSPAAEAPAEASGVTLVRGAERMPAESLPAAFKAAQTGDVIEVAGSVSITEPVVLDAGRAVTLRAASAATITRAAGYPLEGGKAAGMFRVLGGASLTLEAADPDAGELVLDGAATDSNEAVATVREGSSLTMRAGTAIERAQCSWKPWGAVYVHSGTFVLDGGELRGGFAMRNAAVAVERGATFEMRAGAITGNRTSYSQSIVWTKGVVRMTGGSIAGNSSNVSSDGVVHVLDGGTLSIAGGTIGNNNPNNTFGIRIDANASLELGEGARLEGADRINLAQGAALSFAGAPTSHSVDDPIEVVLSGTWAEGSTVAAAPSPEVARAALERLSVKRSGTPEAIASVGIDPADDARISLAASDVVAAFDQLEHPFADNLALDLREELSQPGAVEGLRAMVEAHFAGIDTPERRIRLQQVDRIERYAAYLEANREALADSVQTASQLGDPWAEARRTNQGYQFDNLDATGLYLKPGQKNEIVVYVDADDPSKLAIAWRQVGLTDTSNYPSLNMEQRSKLVNGENRITIDLTTKTYGSMLYLRNNSTDNSARVRIEAADAPDVAASADPSAGGALGGGAAAGEAGQASPFLGTSLGEHPFYEHDPAHPERFWTYVQDIRAYAELARAGKAADMTLIQMGDDGHAQFAISATAMAKAYEGLASEADAKAYVERSNTAIQNRLEFYWAFDGFDAGEASGPNAITTARVHTAFTRTVSSPSTMYAYGSYFHMPESSAASFLSGESMYGWGMSHEYGHMLDNNVIAVAEETNNLYSIAGSRHGGIEEARTAGIAFNPSRYYHVNAMNATRRRDGELARMAEDPSYVPDWMNGGDWGTYIWTHVTTWWNGLHFFDSWDYSDYDFSASPYTEPIAADVKKYGAYGATVRILRGDPDAVKTIQDLASNAATGVKYNRMAVAFTMGTGYNFAEYLYELGERDLAPQVLEWCAQYPSMPRKVHYFSLDTDAAIINGAKSYAELVGSDGTVEPELEVTLADGVARVRATMPNDGLAKATCAWELYRDGELVGFSRDGAFEVAAEDLAGTNDPETPGATSLAADSGASDTPGHAGFSVVAYDVRLNPSTDFAPDDDVENGGGEQPGGDSSGEVAPPENGDGENGGETNPPGNGSGDGSDGDDQAPPSNGGSGDGDASNGGAGDNTEGDGEEGAPNEPDGSNPDNGSQQPGGDGGTDEKPDDGQGGAGDAEGGPGTDPGDKPEGDVPDLPDTPGGEGSGGSDDDGEDGSGDTGSAEDGSGTGSPGQPGGDDGEGPSNGATGSDEAGSEGSDEPGDHAAGTEGRGETLAQTGDASALLAGTGVIGAAIAFIAAAIVRRSRTS</sequence>
<accession>A0ABT7VAB8</accession>
<dbReference type="Gene3D" id="3.40.390.80">
    <property type="entry name" value="Peptidase M60, enhancin-like domain 2"/>
    <property type="match status" value="1"/>
</dbReference>
<gene>
    <name evidence="5" type="ORF">QUW28_04640</name>
</gene>
<feature type="region of interest" description="Disordered" evidence="1">
    <location>
        <begin position="27"/>
        <end position="93"/>
    </location>
</feature>
<proteinExistence type="predicted"/>
<keyword evidence="2" id="KW-1133">Transmembrane helix</keyword>
<feature type="compositionally biased region" description="Gly residues" evidence="1">
    <location>
        <begin position="1163"/>
        <end position="1173"/>
    </location>
</feature>
<feature type="transmembrane region" description="Helical" evidence="2">
    <location>
        <begin position="1378"/>
        <end position="1398"/>
    </location>
</feature>
<dbReference type="SUPFAM" id="SSF51126">
    <property type="entry name" value="Pectin lyase-like"/>
    <property type="match status" value="1"/>
</dbReference>
<evidence type="ECO:0000256" key="1">
    <source>
        <dbReference type="SAM" id="MobiDB-lite"/>
    </source>
</evidence>
<comment type="caution">
    <text evidence="5">The sequence shown here is derived from an EMBL/GenBank/DDBJ whole genome shotgun (WGS) entry which is preliminary data.</text>
</comment>
<feature type="chain" id="PRO_5046665836" evidence="3">
    <location>
        <begin position="27"/>
        <end position="1404"/>
    </location>
</feature>
<reference evidence="6" key="1">
    <citation type="submission" date="2023-06" db="EMBL/GenBank/DDBJ databases">
        <title>Identification and characterization of horizontal gene transfer across gut microbiota members of farm animals based on homology search.</title>
        <authorList>
            <person name="Zeman M."/>
            <person name="Kubasova T."/>
            <person name="Jahodarova E."/>
            <person name="Nykrynova M."/>
            <person name="Rychlik I."/>
        </authorList>
    </citation>
    <scope>NUCLEOTIDE SEQUENCE [LARGE SCALE GENOMIC DNA]</scope>
    <source>
        <strain evidence="6">154_Feed</strain>
    </source>
</reference>
<dbReference type="RefSeq" id="WP_289544909.1">
    <property type="nucleotide sequence ID" value="NZ_JAUDDZ010000004.1"/>
</dbReference>
<feature type="compositionally biased region" description="Gly residues" evidence="1">
    <location>
        <begin position="1266"/>
        <end position="1279"/>
    </location>
</feature>
<evidence type="ECO:0000256" key="3">
    <source>
        <dbReference type="SAM" id="SignalP"/>
    </source>
</evidence>
<feature type="region of interest" description="Disordered" evidence="1">
    <location>
        <begin position="1111"/>
        <end position="1134"/>
    </location>
</feature>
<feature type="compositionally biased region" description="Gly residues" evidence="1">
    <location>
        <begin position="1322"/>
        <end position="1332"/>
    </location>
</feature>
<feature type="compositionally biased region" description="Gly residues" evidence="1">
    <location>
        <begin position="1213"/>
        <end position="1226"/>
    </location>
</feature>
<name>A0ABT7VAB8_9ACTN</name>
<feature type="signal peptide" evidence="3">
    <location>
        <begin position="1"/>
        <end position="26"/>
    </location>
</feature>
<protein>
    <submittedName>
        <fullName evidence="5">M60 family metallopeptidase</fullName>
    </submittedName>
</protein>
<dbReference type="SMART" id="SM01276">
    <property type="entry name" value="M60-like"/>
    <property type="match status" value="1"/>
</dbReference>
<feature type="domain" description="Peptidase M60" evidence="4">
    <location>
        <begin position="540"/>
        <end position="925"/>
    </location>
</feature>
<organism evidence="5 6">
    <name type="scientific">Enorma phocaeensis</name>
    <dbReference type="NCBI Taxonomy" id="1871019"/>
    <lineage>
        <taxon>Bacteria</taxon>
        <taxon>Bacillati</taxon>
        <taxon>Actinomycetota</taxon>
        <taxon>Coriobacteriia</taxon>
        <taxon>Coriobacteriales</taxon>
        <taxon>Coriobacteriaceae</taxon>
        <taxon>Enorma</taxon>
    </lineage>
</organism>
<keyword evidence="3" id="KW-0732">Signal</keyword>
<dbReference type="PROSITE" id="PS51723">
    <property type="entry name" value="PEPTIDASE_M60"/>
    <property type="match status" value="1"/>
</dbReference>
<feature type="region of interest" description="Disordered" evidence="1">
    <location>
        <begin position="1151"/>
        <end position="1370"/>
    </location>
</feature>
<dbReference type="InterPro" id="IPR011050">
    <property type="entry name" value="Pectin_lyase_fold/virulence"/>
</dbReference>
<dbReference type="InterPro" id="IPR031161">
    <property type="entry name" value="Peptidase_M60_dom"/>
</dbReference>
<evidence type="ECO:0000313" key="5">
    <source>
        <dbReference type="EMBL" id="MDM8274787.1"/>
    </source>
</evidence>
<keyword evidence="6" id="KW-1185">Reference proteome</keyword>
<dbReference type="EMBL" id="JAUDDZ010000004">
    <property type="protein sequence ID" value="MDM8274787.1"/>
    <property type="molecule type" value="Genomic_DNA"/>
</dbReference>
<keyword evidence="2" id="KW-0812">Transmembrane</keyword>
<evidence type="ECO:0000259" key="4">
    <source>
        <dbReference type="PROSITE" id="PS51723"/>
    </source>
</evidence>
<dbReference type="Proteomes" id="UP001529421">
    <property type="component" value="Unassembled WGS sequence"/>
</dbReference>
<evidence type="ECO:0000256" key="2">
    <source>
        <dbReference type="SAM" id="Phobius"/>
    </source>
</evidence>
<feature type="compositionally biased region" description="Polar residues" evidence="1">
    <location>
        <begin position="60"/>
        <end position="69"/>
    </location>
</feature>
<dbReference type="Gene3D" id="2.60.120.1250">
    <property type="entry name" value="Peptidase M60, enhancin-like domain 1"/>
    <property type="match status" value="1"/>
</dbReference>